<dbReference type="EMBL" id="ONZQ02000006">
    <property type="protein sequence ID" value="SPO02386.1"/>
    <property type="molecule type" value="Genomic_DNA"/>
</dbReference>
<feature type="transmembrane region" description="Helical" evidence="1">
    <location>
        <begin position="230"/>
        <end position="249"/>
    </location>
</feature>
<organism evidence="2 3">
    <name type="scientific">Cephalotrichum gorgonifer</name>
    <dbReference type="NCBI Taxonomy" id="2041049"/>
    <lineage>
        <taxon>Eukaryota</taxon>
        <taxon>Fungi</taxon>
        <taxon>Dikarya</taxon>
        <taxon>Ascomycota</taxon>
        <taxon>Pezizomycotina</taxon>
        <taxon>Sordariomycetes</taxon>
        <taxon>Hypocreomycetidae</taxon>
        <taxon>Microascales</taxon>
        <taxon>Microascaceae</taxon>
        <taxon>Cephalotrichum</taxon>
    </lineage>
</organism>
<feature type="transmembrane region" description="Helical" evidence="1">
    <location>
        <begin position="18"/>
        <end position="39"/>
    </location>
</feature>
<feature type="transmembrane region" description="Helical" evidence="1">
    <location>
        <begin position="174"/>
        <end position="191"/>
    </location>
</feature>
<reference evidence="2" key="1">
    <citation type="submission" date="2018-03" db="EMBL/GenBank/DDBJ databases">
        <authorList>
            <person name="Guldener U."/>
        </authorList>
    </citation>
    <scope>NUCLEOTIDE SEQUENCE</scope>
</reference>
<gene>
    <name evidence="2" type="ORF">DNG_05059</name>
</gene>
<evidence type="ECO:0000256" key="1">
    <source>
        <dbReference type="SAM" id="Phobius"/>
    </source>
</evidence>
<feature type="transmembrane region" description="Helical" evidence="1">
    <location>
        <begin position="51"/>
        <end position="69"/>
    </location>
</feature>
<keyword evidence="1" id="KW-0812">Transmembrane</keyword>
<keyword evidence="1" id="KW-0472">Membrane</keyword>
<accession>A0AAE8SV69</accession>
<keyword evidence="1" id="KW-1133">Transmembrane helix</keyword>
<proteinExistence type="predicted"/>
<feature type="transmembrane region" description="Helical" evidence="1">
    <location>
        <begin position="81"/>
        <end position="101"/>
    </location>
</feature>
<dbReference type="AlphaFoldDB" id="A0AAE8SV69"/>
<sequence>MSSENGQDPCSFEGNADLYGLGIRVGVYLQTISLVMASIFGQTATLNKMNYACGIFQFALTVGLCILSTSSSEFRSVEAALVVLLALCSSFQAPSFADSIIMRRPWTLKKVQAWVQDAGLPIFRVLVEFALILYSVWFWFRGLDVLSHSDTCTAYAFFFSRVDLYGWFRTLGKVYIIYKVAIEAVATALWLKHRLSSKKPDNSLPNDTLVSNVYSAWDILERHAHRFTGVVQLVLVLFFALSVELMIRWNGITSVSGLGNVGQLIALLVGLGVLISVALEWEHGESRPLPVDGRYPEGDTGVRRVGIRNELLALARGPSLRRAGSESTHG</sequence>
<protein>
    <submittedName>
        <fullName evidence="2">Uncharacterized protein</fullName>
    </submittedName>
</protein>
<feature type="transmembrane region" description="Helical" evidence="1">
    <location>
        <begin position="261"/>
        <end position="279"/>
    </location>
</feature>
<evidence type="ECO:0000313" key="3">
    <source>
        <dbReference type="Proteomes" id="UP001187682"/>
    </source>
</evidence>
<dbReference type="Proteomes" id="UP001187682">
    <property type="component" value="Unassembled WGS sequence"/>
</dbReference>
<keyword evidence="3" id="KW-1185">Reference proteome</keyword>
<name>A0AAE8SV69_9PEZI</name>
<comment type="caution">
    <text evidence="2">The sequence shown here is derived from an EMBL/GenBank/DDBJ whole genome shotgun (WGS) entry which is preliminary data.</text>
</comment>
<evidence type="ECO:0000313" key="2">
    <source>
        <dbReference type="EMBL" id="SPO02386.1"/>
    </source>
</evidence>
<feature type="transmembrane region" description="Helical" evidence="1">
    <location>
        <begin position="122"/>
        <end position="140"/>
    </location>
</feature>